<dbReference type="Proteomes" id="UP000077245">
    <property type="component" value="Unassembled WGS sequence"/>
</dbReference>
<accession>A0A165Z2K3</accession>
<keyword evidence="2" id="KW-1185">Reference proteome</keyword>
<organism evidence="1 2">
    <name type="scientific">Methanobrevibacter curvatus</name>
    <dbReference type="NCBI Taxonomy" id="49547"/>
    <lineage>
        <taxon>Archaea</taxon>
        <taxon>Methanobacteriati</taxon>
        <taxon>Methanobacteriota</taxon>
        <taxon>Methanomada group</taxon>
        <taxon>Methanobacteria</taxon>
        <taxon>Methanobacteriales</taxon>
        <taxon>Methanobacteriaceae</taxon>
        <taxon>Methanobrevibacter</taxon>
    </lineage>
</organism>
<dbReference type="AlphaFoldDB" id="A0A165Z2K3"/>
<reference evidence="1 2" key="1">
    <citation type="submission" date="2016-04" db="EMBL/GenBank/DDBJ databases">
        <title>Genome sequence of Methanobrevibacter curvatus DSM 11111.</title>
        <authorList>
            <person name="Poehlein A."/>
            <person name="Seedorf H."/>
            <person name="Daniel R."/>
        </authorList>
    </citation>
    <scope>NUCLEOTIDE SEQUENCE [LARGE SCALE GENOMIC DNA]</scope>
    <source>
        <strain evidence="1 2">DSM 11111</strain>
    </source>
</reference>
<gene>
    <name evidence="1" type="ORF">MBCUR_19060</name>
</gene>
<dbReference type="RefSeq" id="WP_067092681.1">
    <property type="nucleotide sequence ID" value="NZ_LWMV01000222.1"/>
</dbReference>
<comment type="caution">
    <text evidence="1">The sequence shown here is derived from an EMBL/GenBank/DDBJ whole genome shotgun (WGS) entry which is preliminary data.</text>
</comment>
<evidence type="ECO:0000313" key="2">
    <source>
        <dbReference type="Proteomes" id="UP000077245"/>
    </source>
</evidence>
<dbReference type="STRING" id="49547.MBCUR_19060"/>
<protein>
    <submittedName>
        <fullName evidence="1">Uncharacterized protein</fullName>
    </submittedName>
</protein>
<sequence length="92" mass="9919">MSPVKKANFIIIFVVAILAILTSSVAYSFTGNFIDLNDSQWNLSTNKLIAVGDGNFSPLKINTVVIINNNTTNTTNITNNSTLPIDTNSSNI</sequence>
<dbReference type="PATRIC" id="fig|49547.3.peg.2014"/>
<dbReference type="EMBL" id="LWMV01000222">
    <property type="protein sequence ID" value="KZX10171.1"/>
    <property type="molecule type" value="Genomic_DNA"/>
</dbReference>
<proteinExistence type="predicted"/>
<name>A0A165Z2K3_9EURY</name>
<evidence type="ECO:0000313" key="1">
    <source>
        <dbReference type="EMBL" id="KZX10171.1"/>
    </source>
</evidence>